<dbReference type="InterPro" id="IPR001492">
    <property type="entry name" value="Flagellin"/>
</dbReference>
<dbReference type="EMBL" id="MPRL01000061">
    <property type="protein sequence ID" value="OOZ39097.1"/>
    <property type="molecule type" value="Genomic_DNA"/>
</dbReference>
<sequence length="594" mass="63610">MKINTNIASINAIRLSGRNDGGMAKTIQRLSSGLRINGASDDSAGLAISNRMTSQIRGMGQSIRNINDGISMMQTAEGALAEVTNMLQRGRELAIRAANGSLSSSDRRSLQQEVNQLQGEIDRISNSTSFNGIKIFNGESNGVNIVDAGTSESVAYAQEKEKILENMKRSWLEQSEDLISTYFGIDANDVDITINFLDPGENELSGSAAYVASGFTNNGDGTFTLASMTLNVDVEAALSANATEWPNSSMDQLVSHEMVHAVMDATMQTPNLEKWYKEGAADFLPGADSRVASVLNGGTTAQELVDNVDNLRSTTAWDVTTLNYATSYTATSYLHTRLGDEGVKGVMEYLSADPNNDLDSFFAQAGMRNVEDTADITNTDEFIADFKAHGADFVNNTGDFDGTGLVLSNDDTGGIGGADSDAGTRNTSWDGTIPDVDNFTENPLSGFNETYPEIYTSGKKLLLKTSTQVSFHVGAEANQSLSVTLKSVHTTTLGLDSVDLVDDAQGAIENFDLALDAISAERARLGSTQNRMEYAASSMMTSTENLSASRSRILDTDYATEMAELTKGQILRQAGVATLSQANAVPQLVLNLLR</sequence>
<dbReference type="AlphaFoldDB" id="A0A1T2L1X5"/>
<comment type="subcellular location">
    <subcellularLocation>
        <location evidence="4">Secreted</location>
    </subcellularLocation>
    <subcellularLocation>
        <location evidence="4">Bacterial flagellum</location>
    </subcellularLocation>
</comment>
<evidence type="ECO:0000313" key="7">
    <source>
        <dbReference type="EMBL" id="OOZ39097.1"/>
    </source>
</evidence>
<keyword evidence="8" id="KW-1185">Reference proteome</keyword>
<dbReference type="InterPro" id="IPR046358">
    <property type="entry name" value="Flagellin_C"/>
</dbReference>
<gene>
    <name evidence="7" type="ORF">BOW53_13035</name>
</gene>
<dbReference type="PANTHER" id="PTHR42792:SF2">
    <property type="entry name" value="FLAGELLIN"/>
    <property type="match status" value="1"/>
</dbReference>
<evidence type="ECO:0000256" key="4">
    <source>
        <dbReference type="RuleBase" id="RU362073"/>
    </source>
</evidence>
<feature type="domain" description="Flagellin C-terminal" evidence="6">
    <location>
        <begin position="509"/>
        <end position="593"/>
    </location>
</feature>
<dbReference type="SUPFAM" id="SSF64518">
    <property type="entry name" value="Phase 1 flagellin"/>
    <property type="match status" value="1"/>
</dbReference>
<protein>
    <recommendedName>
        <fullName evidence="4">Flagellin</fullName>
    </recommendedName>
</protein>
<evidence type="ECO:0000256" key="3">
    <source>
        <dbReference type="ARBA" id="ARBA00023143"/>
    </source>
</evidence>
<dbReference type="Gene3D" id="1.20.1330.10">
    <property type="entry name" value="f41 fragment of flagellin, N-terminal domain"/>
    <property type="match status" value="2"/>
</dbReference>
<comment type="similarity">
    <text evidence="1 4">Belongs to the bacterial flagellin family.</text>
</comment>
<name>A0A1T2L1X5_9GAMM</name>
<feature type="domain" description="Flagellin N-terminal" evidence="5">
    <location>
        <begin position="3"/>
        <end position="139"/>
    </location>
</feature>
<evidence type="ECO:0000259" key="5">
    <source>
        <dbReference type="Pfam" id="PF00669"/>
    </source>
</evidence>
<dbReference type="GO" id="GO:0005576">
    <property type="term" value="C:extracellular region"/>
    <property type="evidence" value="ECO:0007669"/>
    <property type="project" value="UniProtKB-SubCell"/>
</dbReference>
<comment type="function">
    <text evidence="4">Flagellin is the subunit protein which polymerizes to form the filaments of bacterial flagella.</text>
</comment>
<keyword evidence="3 4" id="KW-0975">Bacterial flagellum</keyword>
<dbReference type="PANTHER" id="PTHR42792">
    <property type="entry name" value="FLAGELLIN"/>
    <property type="match status" value="1"/>
</dbReference>
<dbReference type="NCBIfam" id="NF033876">
    <property type="entry name" value="flagella_HExxH"/>
    <property type="match status" value="1"/>
</dbReference>
<accession>A0A1T2L1X5</accession>
<dbReference type="InterPro" id="IPR001029">
    <property type="entry name" value="Flagellin_N"/>
</dbReference>
<dbReference type="Pfam" id="PF00700">
    <property type="entry name" value="Flagellin_C"/>
    <property type="match status" value="1"/>
</dbReference>
<keyword evidence="2 4" id="KW-0964">Secreted</keyword>
<dbReference type="Pfam" id="PF00669">
    <property type="entry name" value="Flagellin_N"/>
    <property type="match status" value="1"/>
</dbReference>
<organism evidence="7 8">
    <name type="scientific">Solemya pervernicosa gill symbiont</name>
    <dbReference type="NCBI Taxonomy" id="642797"/>
    <lineage>
        <taxon>Bacteria</taxon>
        <taxon>Pseudomonadati</taxon>
        <taxon>Pseudomonadota</taxon>
        <taxon>Gammaproteobacteria</taxon>
        <taxon>sulfur-oxidizing symbionts</taxon>
    </lineage>
</organism>
<evidence type="ECO:0000313" key="8">
    <source>
        <dbReference type="Proteomes" id="UP000191110"/>
    </source>
</evidence>
<reference evidence="7 8" key="1">
    <citation type="submission" date="2016-11" db="EMBL/GenBank/DDBJ databases">
        <title>Mixed transmission modes and dynamic genome evolution in an obligate animal-bacterial symbiosis.</title>
        <authorList>
            <person name="Russell S.L."/>
            <person name="Corbett-Detig R.B."/>
            <person name="Cavanaugh C.M."/>
        </authorList>
    </citation>
    <scope>NUCLEOTIDE SEQUENCE [LARGE SCALE GENOMIC DNA]</scope>
    <source>
        <strain evidence="7">Sveles-Q1</strain>
    </source>
</reference>
<proteinExistence type="inferred from homology"/>
<dbReference type="PRINTS" id="PR00207">
    <property type="entry name" value="FLAGELLIN"/>
</dbReference>
<evidence type="ECO:0000256" key="2">
    <source>
        <dbReference type="ARBA" id="ARBA00022525"/>
    </source>
</evidence>
<comment type="caution">
    <text evidence="7">The sequence shown here is derived from an EMBL/GenBank/DDBJ whole genome shotgun (WGS) entry which is preliminary data.</text>
</comment>
<dbReference type="GO" id="GO:0009288">
    <property type="term" value="C:bacterial-type flagellum"/>
    <property type="evidence" value="ECO:0007669"/>
    <property type="project" value="UniProtKB-SubCell"/>
</dbReference>
<dbReference type="OrthoDB" id="9796789at2"/>
<dbReference type="Gene3D" id="6.10.10.10">
    <property type="entry name" value="Flagellar export chaperone, C-terminal domain"/>
    <property type="match status" value="1"/>
</dbReference>
<dbReference type="Proteomes" id="UP000191110">
    <property type="component" value="Unassembled WGS sequence"/>
</dbReference>
<dbReference type="RefSeq" id="WP_078484527.1">
    <property type="nucleotide sequence ID" value="NZ_MPRL01000061.1"/>
</dbReference>
<evidence type="ECO:0000256" key="1">
    <source>
        <dbReference type="ARBA" id="ARBA00005709"/>
    </source>
</evidence>
<dbReference type="InterPro" id="IPR042187">
    <property type="entry name" value="Flagellin_C_sub2"/>
</dbReference>
<evidence type="ECO:0000259" key="6">
    <source>
        <dbReference type="Pfam" id="PF00700"/>
    </source>
</evidence>
<dbReference type="GO" id="GO:0005198">
    <property type="term" value="F:structural molecule activity"/>
    <property type="evidence" value="ECO:0007669"/>
    <property type="project" value="UniProtKB-UniRule"/>
</dbReference>